<evidence type="ECO:0000256" key="6">
    <source>
        <dbReference type="ARBA" id="ARBA00022801"/>
    </source>
</evidence>
<evidence type="ECO:0000256" key="7">
    <source>
        <dbReference type="PIRSR" id="PIRSR600223-1"/>
    </source>
</evidence>
<dbReference type="PANTHER" id="PTHR43390:SF1">
    <property type="entry name" value="CHLOROPLAST PROCESSING PEPTIDASE"/>
    <property type="match status" value="1"/>
</dbReference>
<feature type="active site" evidence="7">
    <location>
        <position position="131"/>
    </location>
</feature>
<evidence type="ECO:0000256" key="9">
    <source>
        <dbReference type="SAM" id="MobiDB-lite"/>
    </source>
</evidence>
<comment type="catalytic activity">
    <reaction evidence="1 8">
        <text>Cleavage of hydrophobic, N-terminal signal or leader sequences from secreted and periplasmic proteins.</text>
        <dbReference type="EC" id="3.4.21.89"/>
    </reaction>
</comment>
<keyword evidence="5 8" id="KW-0645">Protease</keyword>
<evidence type="ECO:0000256" key="2">
    <source>
        <dbReference type="ARBA" id="ARBA00004401"/>
    </source>
</evidence>
<feature type="domain" description="Peptidase S26" evidence="10">
    <location>
        <begin position="34"/>
        <end position="221"/>
    </location>
</feature>
<dbReference type="EMBL" id="AWQS01000066">
    <property type="protein sequence ID" value="EWT06089.1"/>
    <property type="molecule type" value="Genomic_DNA"/>
</dbReference>
<protein>
    <recommendedName>
        <fullName evidence="4 8">Signal peptidase I</fullName>
        <ecNumber evidence="4 8">3.4.21.89</ecNumber>
    </recommendedName>
</protein>
<dbReference type="Pfam" id="PF10502">
    <property type="entry name" value="Peptidase_S26"/>
    <property type="match status" value="1"/>
</dbReference>
<gene>
    <name evidence="11" type="ORF">N864_24095</name>
</gene>
<keyword evidence="8" id="KW-1133">Transmembrane helix</keyword>
<dbReference type="InterPro" id="IPR000223">
    <property type="entry name" value="Pept_S26A_signal_pept_1"/>
</dbReference>
<accession>W9GQE8</accession>
<evidence type="ECO:0000256" key="4">
    <source>
        <dbReference type="ARBA" id="ARBA00013208"/>
    </source>
</evidence>
<dbReference type="InterPro" id="IPR019758">
    <property type="entry name" value="Pept_S26A_signal_pept_1_CS"/>
</dbReference>
<evidence type="ECO:0000259" key="10">
    <source>
        <dbReference type="Pfam" id="PF10502"/>
    </source>
</evidence>
<dbReference type="GO" id="GO:0005886">
    <property type="term" value="C:plasma membrane"/>
    <property type="evidence" value="ECO:0007669"/>
    <property type="project" value="UniProtKB-SubCell"/>
</dbReference>
<feature type="compositionally biased region" description="Basic and acidic residues" evidence="9">
    <location>
        <begin position="13"/>
        <end position="22"/>
    </location>
</feature>
<keyword evidence="6 8" id="KW-0378">Hydrolase</keyword>
<comment type="subcellular location">
    <subcellularLocation>
        <location evidence="2">Cell membrane</location>
        <topology evidence="2">Single-pass type II membrane protein</topology>
    </subcellularLocation>
    <subcellularLocation>
        <location evidence="8">Membrane</location>
        <topology evidence="8">Single-pass type II membrane protein</topology>
    </subcellularLocation>
</comment>
<dbReference type="NCBIfam" id="TIGR02227">
    <property type="entry name" value="sigpep_I_bact"/>
    <property type="match status" value="1"/>
</dbReference>
<dbReference type="PRINTS" id="PR00727">
    <property type="entry name" value="LEADERPTASE"/>
</dbReference>
<dbReference type="Gene3D" id="2.10.109.10">
    <property type="entry name" value="Umud Fragment, subunit A"/>
    <property type="match status" value="1"/>
</dbReference>
<dbReference type="GO" id="GO:0009003">
    <property type="term" value="F:signal peptidase activity"/>
    <property type="evidence" value="ECO:0007669"/>
    <property type="project" value="UniProtKB-EC"/>
</dbReference>
<keyword evidence="8" id="KW-0472">Membrane</keyword>
<dbReference type="Proteomes" id="UP000019494">
    <property type="component" value="Unassembled WGS sequence"/>
</dbReference>
<dbReference type="InterPro" id="IPR036286">
    <property type="entry name" value="LexA/Signal_pep-like_sf"/>
</dbReference>
<keyword evidence="8" id="KW-0812">Transmembrane</keyword>
<feature type="active site" evidence="7">
    <location>
        <position position="64"/>
    </location>
</feature>
<dbReference type="AlphaFoldDB" id="W9GQE8"/>
<feature type="region of interest" description="Disordered" evidence="9">
    <location>
        <begin position="1"/>
        <end position="28"/>
    </location>
</feature>
<dbReference type="PROSITE" id="PS00761">
    <property type="entry name" value="SPASE_I_3"/>
    <property type="match status" value="1"/>
</dbReference>
<dbReference type="PATRIC" id="fig|584657.3.peg.1989"/>
<proteinExistence type="inferred from homology"/>
<name>W9GQE8_9MICO</name>
<dbReference type="RefSeq" id="WP_205620908.1">
    <property type="nucleotide sequence ID" value="NZ_AWQS01000066.1"/>
</dbReference>
<dbReference type="GO" id="GO:0006465">
    <property type="term" value="P:signal peptide processing"/>
    <property type="evidence" value="ECO:0007669"/>
    <property type="project" value="InterPro"/>
</dbReference>
<evidence type="ECO:0000313" key="12">
    <source>
        <dbReference type="Proteomes" id="UP000019494"/>
    </source>
</evidence>
<evidence type="ECO:0000256" key="3">
    <source>
        <dbReference type="ARBA" id="ARBA00009370"/>
    </source>
</evidence>
<comment type="caution">
    <text evidence="11">The sequence shown here is derived from an EMBL/GenBank/DDBJ whole genome shotgun (WGS) entry which is preliminary data.</text>
</comment>
<evidence type="ECO:0000256" key="1">
    <source>
        <dbReference type="ARBA" id="ARBA00000677"/>
    </source>
</evidence>
<dbReference type="PANTHER" id="PTHR43390">
    <property type="entry name" value="SIGNAL PEPTIDASE I"/>
    <property type="match status" value="1"/>
</dbReference>
<reference evidence="12" key="1">
    <citation type="submission" date="2013-08" db="EMBL/GenBank/DDBJ databases">
        <title>Intrasporangium oryzae NRRL B-24470.</title>
        <authorList>
            <person name="Liu H."/>
            <person name="Wang G."/>
        </authorList>
    </citation>
    <scope>NUCLEOTIDE SEQUENCE [LARGE SCALE GENOMIC DNA]</scope>
    <source>
        <strain evidence="12">Q5-1</strain>
    </source>
</reference>
<feature type="transmembrane region" description="Helical" evidence="8">
    <location>
        <begin position="36"/>
        <end position="60"/>
    </location>
</feature>
<evidence type="ECO:0000256" key="8">
    <source>
        <dbReference type="RuleBase" id="RU362042"/>
    </source>
</evidence>
<dbReference type="CDD" id="cd06530">
    <property type="entry name" value="S26_SPase_I"/>
    <property type="match status" value="1"/>
</dbReference>
<keyword evidence="12" id="KW-1185">Reference proteome</keyword>
<dbReference type="EC" id="3.4.21.89" evidence="4 8"/>
<dbReference type="InterPro" id="IPR019533">
    <property type="entry name" value="Peptidase_S26"/>
</dbReference>
<sequence length="242" mass="26169">MSPTAPLPSPQADRAEVTDVPRHERRRSGRDRRLRWLVPVVGFVVTVLLVRAFVAAPFSIPSGSMEPTLQIGDRILVSRLGSSQDLRRGDVIVFDASKAFNLDEGTPSLLQRVSDAVASLVGQGSDTDYVKRVVGLPGDHVRCCAEDGRLVVNGVPVDEPYLYPGDKPSATTFDVTLPPGRVWVMGDHRSESADSRSQLGAPGGGMVPEEDIIGQVWVRYWPPGRIGTLSQVPLSAIPRNGQ</sequence>
<dbReference type="InterPro" id="IPR019756">
    <property type="entry name" value="Pept_S26A_signal_pept_1_Ser-AS"/>
</dbReference>
<evidence type="ECO:0000313" key="11">
    <source>
        <dbReference type="EMBL" id="EWT06089.1"/>
    </source>
</evidence>
<dbReference type="PROSITE" id="PS00501">
    <property type="entry name" value="SPASE_I_1"/>
    <property type="match status" value="1"/>
</dbReference>
<dbReference type="GO" id="GO:0004252">
    <property type="term" value="F:serine-type endopeptidase activity"/>
    <property type="evidence" value="ECO:0007669"/>
    <property type="project" value="InterPro"/>
</dbReference>
<dbReference type="SUPFAM" id="SSF51306">
    <property type="entry name" value="LexA/Signal peptidase"/>
    <property type="match status" value="1"/>
</dbReference>
<organism evidence="11 12">
    <name type="scientific">Intrasporangium chromatireducens Q5-1</name>
    <dbReference type="NCBI Taxonomy" id="584657"/>
    <lineage>
        <taxon>Bacteria</taxon>
        <taxon>Bacillati</taxon>
        <taxon>Actinomycetota</taxon>
        <taxon>Actinomycetes</taxon>
        <taxon>Micrococcales</taxon>
        <taxon>Intrasporangiaceae</taxon>
        <taxon>Intrasporangium</taxon>
    </lineage>
</organism>
<evidence type="ECO:0000256" key="5">
    <source>
        <dbReference type="ARBA" id="ARBA00022670"/>
    </source>
</evidence>
<comment type="similarity">
    <text evidence="3 8">Belongs to the peptidase S26 family.</text>
</comment>